<sequence length="208" mass="23556">MAKKKKYYVVLKGRVTGIFDNWDDCKAQVENFTGAQYKSFESWDAAKQASRLGYFPAAATQQAAQQAKIAAADFDRVSIAVDAACSGNPGLMEYRGVDNQTGEQIFHAGPFANGTNNIGEFLALVHGLAYLKQRNSDLPIYSDSRNAIGWLHQRKVKTTLPRNAKTEKIWQLIDRALFWLENNRYSNRILKWETEQWGENPADFGRKK</sequence>
<dbReference type="GO" id="GO:0046872">
    <property type="term" value="F:metal ion binding"/>
    <property type="evidence" value="ECO:0007669"/>
    <property type="project" value="UniProtKB-KW"/>
</dbReference>
<dbReference type="InterPro" id="IPR037056">
    <property type="entry name" value="RNase_H1_N_sf"/>
</dbReference>
<keyword evidence="8 11" id="KW-0255">Endonuclease</keyword>
<evidence type="ECO:0000313" key="14">
    <source>
        <dbReference type="EMBL" id="SFB82641.1"/>
    </source>
</evidence>
<dbReference type="GO" id="GO:0004523">
    <property type="term" value="F:RNA-DNA hybrid ribonuclease activity"/>
    <property type="evidence" value="ECO:0007669"/>
    <property type="project" value="UniProtKB-UniRule"/>
</dbReference>
<feature type="domain" description="RNase H type-1" evidence="13">
    <location>
        <begin position="73"/>
        <end position="208"/>
    </location>
</feature>
<dbReference type="InterPro" id="IPR011320">
    <property type="entry name" value="RNase_H1_N"/>
</dbReference>
<dbReference type="OrthoDB" id="9811552at2"/>
<organism evidence="14 15">
    <name type="scientific">Flexibacter flexilis DSM 6793</name>
    <dbReference type="NCBI Taxonomy" id="927664"/>
    <lineage>
        <taxon>Bacteria</taxon>
        <taxon>Pseudomonadati</taxon>
        <taxon>Bacteroidota</taxon>
        <taxon>Cytophagia</taxon>
        <taxon>Cytophagales</taxon>
        <taxon>Flexibacteraceae</taxon>
        <taxon>Flexibacter</taxon>
    </lineage>
</organism>
<evidence type="ECO:0000256" key="5">
    <source>
        <dbReference type="ARBA" id="ARBA00017721"/>
    </source>
</evidence>
<dbReference type="InterPro" id="IPR036397">
    <property type="entry name" value="RNaseH_sf"/>
</dbReference>
<comment type="cofactor">
    <cofactor evidence="12">
        <name>Mn(2+)</name>
        <dbReference type="ChEBI" id="CHEBI:29035"/>
    </cofactor>
    <cofactor evidence="12">
        <name>Mg(2+)</name>
        <dbReference type="ChEBI" id="CHEBI:18420"/>
    </cofactor>
    <text evidence="12">Binds 2 metal ions per subunit. Manganese or magnesium.</text>
</comment>
<keyword evidence="7 11" id="KW-0479">Metal-binding</keyword>
<evidence type="ECO:0000256" key="7">
    <source>
        <dbReference type="ARBA" id="ARBA00022723"/>
    </source>
</evidence>
<dbReference type="AlphaFoldDB" id="A0A1I1E673"/>
<feature type="binding site" evidence="12">
    <location>
        <position position="203"/>
    </location>
    <ligand>
        <name>Mg(2+)</name>
        <dbReference type="ChEBI" id="CHEBI:18420"/>
        <label>1</label>
    </ligand>
</feature>
<dbReference type="InterPro" id="IPR012337">
    <property type="entry name" value="RNaseH-like_sf"/>
</dbReference>
<dbReference type="InterPro" id="IPR002156">
    <property type="entry name" value="RNaseH_domain"/>
</dbReference>
<keyword evidence="15" id="KW-1185">Reference proteome</keyword>
<comment type="catalytic activity">
    <reaction evidence="11">
        <text>Endonucleolytic cleavage to 5'-phosphomonoester.</text>
        <dbReference type="EC" id="3.1.26.4"/>
    </reaction>
</comment>
<keyword evidence="6 11" id="KW-0540">Nuclease</keyword>
<evidence type="ECO:0000313" key="15">
    <source>
        <dbReference type="Proteomes" id="UP000199514"/>
    </source>
</evidence>
<comment type="cofactor">
    <cofactor evidence="1">
        <name>Mg(2+)</name>
        <dbReference type="ChEBI" id="CHEBI:18420"/>
    </cofactor>
</comment>
<feature type="binding site" evidence="12">
    <location>
        <position position="120"/>
    </location>
    <ligand>
        <name>Mg(2+)</name>
        <dbReference type="ChEBI" id="CHEBI:18420"/>
        <label>2</label>
    </ligand>
</feature>
<evidence type="ECO:0000256" key="12">
    <source>
        <dbReference type="PIRSR" id="PIRSR037839-1"/>
    </source>
</evidence>
<evidence type="ECO:0000256" key="2">
    <source>
        <dbReference type="ARBA" id="ARBA00004065"/>
    </source>
</evidence>
<evidence type="ECO:0000259" key="13">
    <source>
        <dbReference type="PROSITE" id="PS50879"/>
    </source>
</evidence>
<keyword evidence="11" id="KW-0963">Cytoplasm</keyword>
<comment type="subcellular location">
    <subcellularLocation>
        <location evidence="11">Cytoplasm</location>
    </subcellularLocation>
</comment>
<dbReference type="STRING" id="927664.SAMN05421780_101654"/>
<dbReference type="SUPFAM" id="SSF55658">
    <property type="entry name" value="L9 N-domain-like"/>
    <property type="match status" value="1"/>
</dbReference>
<protein>
    <recommendedName>
        <fullName evidence="5 11">Ribonuclease H</fullName>
        <ecNumber evidence="4 11">3.1.26.4</ecNumber>
    </recommendedName>
</protein>
<evidence type="ECO:0000256" key="8">
    <source>
        <dbReference type="ARBA" id="ARBA00022759"/>
    </source>
</evidence>
<dbReference type="Pfam" id="PF01693">
    <property type="entry name" value="Cauli_VI"/>
    <property type="match status" value="1"/>
</dbReference>
<dbReference type="Gene3D" id="3.30.420.10">
    <property type="entry name" value="Ribonuclease H-like superfamily/Ribonuclease H"/>
    <property type="match status" value="1"/>
</dbReference>
<comment type="similarity">
    <text evidence="3 11">Belongs to the RNase H family.</text>
</comment>
<dbReference type="GO" id="GO:0005737">
    <property type="term" value="C:cytoplasm"/>
    <property type="evidence" value="ECO:0007669"/>
    <property type="project" value="UniProtKB-SubCell"/>
</dbReference>
<keyword evidence="9 11" id="KW-0378">Hydrolase</keyword>
<dbReference type="Proteomes" id="UP000199514">
    <property type="component" value="Unassembled WGS sequence"/>
</dbReference>
<dbReference type="EC" id="3.1.26.4" evidence="4 11"/>
<evidence type="ECO:0000256" key="6">
    <source>
        <dbReference type="ARBA" id="ARBA00022722"/>
    </source>
</evidence>
<evidence type="ECO:0000256" key="3">
    <source>
        <dbReference type="ARBA" id="ARBA00005300"/>
    </source>
</evidence>
<dbReference type="EMBL" id="FOLE01000001">
    <property type="protein sequence ID" value="SFB82641.1"/>
    <property type="molecule type" value="Genomic_DNA"/>
</dbReference>
<evidence type="ECO:0000256" key="1">
    <source>
        <dbReference type="ARBA" id="ARBA00001946"/>
    </source>
</evidence>
<keyword evidence="10 11" id="KW-0460">Magnesium</keyword>
<evidence type="ECO:0000256" key="4">
    <source>
        <dbReference type="ARBA" id="ARBA00012180"/>
    </source>
</evidence>
<dbReference type="PIRSF" id="PIRSF037839">
    <property type="entry name" value="Ribonuclease_H"/>
    <property type="match status" value="1"/>
</dbReference>
<dbReference type="Gene3D" id="3.40.970.10">
    <property type="entry name" value="Ribonuclease H1, N-terminal domain"/>
    <property type="match status" value="1"/>
</dbReference>
<gene>
    <name evidence="14" type="ORF">SAMN05421780_101654</name>
</gene>
<dbReference type="PROSITE" id="PS50879">
    <property type="entry name" value="RNASE_H_1"/>
    <property type="match status" value="1"/>
</dbReference>
<dbReference type="SUPFAM" id="SSF53098">
    <property type="entry name" value="Ribonuclease H-like"/>
    <property type="match status" value="1"/>
</dbReference>
<dbReference type="FunFam" id="3.40.970.10:FF:000002">
    <property type="entry name" value="Ribonuclease H"/>
    <property type="match status" value="1"/>
</dbReference>
<feature type="binding site" evidence="12">
    <location>
        <position position="143"/>
    </location>
    <ligand>
        <name>Mg(2+)</name>
        <dbReference type="ChEBI" id="CHEBI:18420"/>
        <label>2</label>
    </ligand>
</feature>
<dbReference type="RefSeq" id="WP_091507205.1">
    <property type="nucleotide sequence ID" value="NZ_FOLE01000001.1"/>
</dbReference>
<evidence type="ECO:0000256" key="9">
    <source>
        <dbReference type="ARBA" id="ARBA00022801"/>
    </source>
</evidence>
<dbReference type="InterPro" id="IPR009027">
    <property type="entry name" value="Ribosomal_bL9/RNase_H1_N"/>
</dbReference>
<accession>A0A1I1E673</accession>
<dbReference type="InterPro" id="IPR017290">
    <property type="entry name" value="RNase_H_bac"/>
</dbReference>
<dbReference type="GO" id="GO:0003676">
    <property type="term" value="F:nucleic acid binding"/>
    <property type="evidence" value="ECO:0007669"/>
    <property type="project" value="UniProtKB-UniRule"/>
</dbReference>
<comment type="function">
    <text evidence="2 11">Endonuclease that specifically degrades the RNA of RNA-DNA hybrids.</text>
</comment>
<feature type="binding site" evidence="12">
    <location>
        <position position="82"/>
    </location>
    <ligand>
        <name>Mg(2+)</name>
        <dbReference type="ChEBI" id="CHEBI:18420"/>
        <label>1</label>
    </ligand>
</feature>
<keyword evidence="12" id="KW-0464">Manganese</keyword>
<name>A0A1I1E673_9BACT</name>
<proteinExistence type="inferred from homology"/>
<reference evidence="14 15" key="1">
    <citation type="submission" date="2016-10" db="EMBL/GenBank/DDBJ databases">
        <authorList>
            <person name="de Groot N.N."/>
        </authorList>
    </citation>
    <scope>NUCLEOTIDE SEQUENCE [LARGE SCALE GENOMIC DNA]</scope>
    <source>
        <strain evidence="14 15">DSM 6793</strain>
    </source>
</reference>
<evidence type="ECO:0000256" key="11">
    <source>
        <dbReference type="PIRNR" id="PIRNR037839"/>
    </source>
</evidence>
<dbReference type="Pfam" id="PF00075">
    <property type="entry name" value="RNase_H"/>
    <property type="match status" value="1"/>
</dbReference>
<evidence type="ECO:0000256" key="10">
    <source>
        <dbReference type="ARBA" id="ARBA00022842"/>
    </source>
</evidence>